<dbReference type="InterPro" id="IPR023654">
    <property type="entry name" value="Ribosomal_eL32_arc"/>
</dbReference>
<name>A0A098E770_9ZZZZ</name>
<proteinExistence type="inferred from homology"/>
<dbReference type="SUPFAM" id="SSF52042">
    <property type="entry name" value="Ribosomal protein L32e"/>
    <property type="match status" value="1"/>
</dbReference>
<dbReference type="Pfam" id="PF01655">
    <property type="entry name" value="Ribosomal_L32e"/>
    <property type="match status" value="1"/>
</dbReference>
<dbReference type="InterPro" id="IPR036351">
    <property type="entry name" value="Ribosomal_eL32_sf"/>
</dbReference>
<evidence type="ECO:0000256" key="5">
    <source>
        <dbReference type="ARBA" id="ARBA00035377"/>
    </source>
</evidence>
<evidence type="ECO:0000256" key="6">
    <source>
        <dbReference type="SAM" id="MobiDB-lite"/>
    </source>
</evidence>
<evidence type="ECO:0000256" key="3">
    <source>
        <dbReference type="ARBA" id="ARBA00023274"/>
    </source>
</evidence>
<dbReference type="GO" id="GO:0022625">
    <property type="term" value="C:cytosolic large ribosomal subunit"/>
    <property type="evidence" value="ECO:0007669"/>
    <property type="project" value="TreeGrafter"/>
</dbReference>
<dbReference type="GO" id="GO:0003735">
    <property type="term" value="F:structural constituent of ribosome"/>
    <property type="evidence" value="ECO:0007669"/>
    <property type="project" value="InterPro"/>
</dbReference>
<dbReference type="AlphaFoldDB" id="A0A098E770"/>
<accession>A0A098E770</accession>
<comment type="similarity">
    <text evidence="1">Belongs to the eukaryotic ribosomal protein eL32 family.</text>
</comment>
<feature type="compositionally biased region" description="Basic and acidic residues" evidence="6">
    <location>
        <begin position="17"/>
        <end position="99"/>
    </location>
</feature>
<protein>
    <recommendedName>
        <fullName evidence="4">Large ribosomal subunit protein eL32</fullName>
    </recommendedName>
    <alternativeName>
        <fullName evidence="5">50S ribosomal protein L32e</fullName>
    </alternativeName>
</protein>
<dbReference type="EMBL" id="CCXY01000045">
    <property type="protein sequence ID" value="CEG11336.1"/>
    <property type="molecule type" value="Genomic_DNA"/>
</dbReference>
<evidence type="ECO:0000256" key="1">
    <source>
        <dbReference type="ARBA" id="ARBA00008431"/>
    </source>
</evidence>
<dbReference type="SMART" id="SM01393">
    <property type="entry name" value="Ribosomal_L32e"/>
    <property type="match status" value="1"/>
</dbReference>
<feature type="region of interest" description="Disordered" evidence="6">
    <location>
        <begin position="1"/>
        <end position="99"/>
    </location>
</feature>
<keyword evidence="2 7" id="KW-0689">Ribosomal protein</keyword>
<gene>
    <name evidence="7" type="ORF">MSIBF_A1390012</name>
</gene>
<sequence length="280" mass="32423">MADNTESDTNKNNTKKIKTDANEDANKNLKPEKVTEDKKTADEKQEKEIKGAQEKEMERAQEKEMERAQEKEMERAQEKEMERAQEKEIKGAKENVEIEMEKVSGGETTNISEEKKTQPEAPVKKLIKKIKKGKKPKLIEKITNVKVKRKLEGEEKRLFKIAAHIRDKKPKFLRQQYGMVMRLKKVWRKPKGIDSKLKVEKRGQGHLVKIGYKKPESIRGIHPSGYWTVNIANPKELGNINKETHAAIIFSQVGRKKRNEIIKRANELNIVILNPRKGEI</sequence>
<evidence type="ECO:0000256" key="2">
    <source>
        <dbReference type="ARBA" id="ARBA00022980"/>
    </source>
</evidence>
<evidence type="ECO:0000313" key="7">
    <source>
        <dbReference type="EMBL" id="CEG11336.1"/>
    </source>
</evidence>
<keyword evidence="3" id="KW-0687">Ribonucleoprotein</keyword>
<dbReference type="NCBIfam" id="NF006332">
    <property type="entry name" value="PRK08562.1"/>
    <property type="match status" value="1"/>
</dbReference>
<evidence type="ECO:0000256" key="4">
    <source>
        <dbReference type="ARBA" id="ARBA00035229"/>
    </source>
</evidence>
<dbReference type="GO" id="GO:0006412">
    <property type="term" value="P:translation"/>
    <property type="evidence" value="ECO:0007669"/>
    <property type="project" value="InterPro"/>
</dbReference>
<reference evidence="7" key="1">
    <citation type="submission" date="2014-09" db="EMBL/GenBank/DDBJ databases">
        <authorList>
            <person name="Probst J Alexander"/>
        </authorList>
    </citation>
    <scope>NUCLEOTIDE SEQUENCE</scope>
</reference>
<organism evidence="7">
    <name type="scientific">groundwater metagenome</name>
    <dbReference type="NCBI Taxonomy" id="717931"/>
    <lineage>
        <taxon>unclassified sequences</taxon>
        <taxon>metagenomes</taxon>
        <taxon>ecological metagenomes</taxon>
    </lineage>
</organism>
<dbReference type="PANTHER" id="PTHR23413">
    <property type="entry name" value="60S RIBOSOMAL PROTEIN L32 AND DNA-DIRECTED RNA POLYMERASE II, SUBUNIT N"/>
    <property type="match status" value="1"/>
</dbReference>
<dbReference type="InterPro" id="IPR001515">
    <property type="entry name" value="Ribosomal_eL32"/>
</dbReference>
<dbReference type="PANTHER" id="PTHR23413:SF1">
    <property type="entry name" value="RIBOSOMAL PROTEIN L32"/>
    <property type="match status" value="1"/>
</dbReference>